<keyword evidence="1" id="KW-0472">Membrane</keyword>
<evidence type="ECO:0000313" key="3">
    <source>
        <dbReference type="Proteomes" id="UP000317421"/>
    </source>
</evidence>
<dbReference type="AlphaFoldDB" id="A0A5C6AEP3"/>
<proteinExistence type="predicted"/>
<evidence type="ECO:0000256" key="1">
    <source>
        <dbReference type="SAM" id="Phobius"/>
    </source>
</evidence>
<name>A0A5C6AEP3_9BACT</name>
<dbReference type="EMBL" id="SJPR01000002">
    <property type="protein sequence ID" value="TWT98079.1"/>
    <property type="molecule type" value="Genomic_DNA"/>
</dbReference>
<keyword evidence="1" id="KW-0812">Transmembrane</keyword>
<keyword evidence="3" id="KW-1185">Reference proteome</keyword>
<gene>
    <name evidence="2" type="ORF">Pla108_22360</name>
</gene>
<sequence>MSYVKKQRRRGSVYLAVMGATMIVATIALATAGIGRLTLRNAADQQNRRQAQLAARSGIEYALQWLNSHADWRSTLTSGVDSAELSAGNLRFTWRVTDVDDGALADNARDNAVVRAVGIAGSTRSVLEVEVEPAGHGLSCLASAMHAANYVAVGSPATISRNGEITADDIGSPYGAAQVRENPASDYVFDYYLQRGTPIAIDSLPTYYGKRYFSYRVLSRSVNPFGETNPWGIYWIDCQGQTIDLYSSRVVGTLVLINPGWNSVISNVMVMQPQAPNQPSLMVRGDLQIDLYSNGLPWLGIPSSSQLKESGSVNYNPAGAPYNGVSDNDVWDEYPATLDGLVYISGTATISDDTVIRGNLVAGNVVVNSNKNLHLEHRPYALNYPPPGFSAGDGVRVLPGTWRHVGM</sequence>
<dbReference type="Proteomes" id="UP000317421">
    <property type="component" value="Unassembled WGS sequence"/>
</dbReference>
<accession>A0A5C6AEP3</accession>
<dbReference type="RefSeq" id="WP_146444963.1">
    <property type="nucleotide sequence ID" value="NZ_SJPR01000002.1"/>
</dbReference>
<feature type="transmembrane region" description="Helical" evidence="1">
    <location>
        <begin position="12"/>
        <end position="35"/>
    </location>
</feature>
<comment type="caution">
    <text evidence="2">The sequence shown here is derived from an EMBL/GenBank/DDBJ whole genome shotgun (WGS) entry which is preliminary data.</text>
</comment>
<evidence type="ECO:0000313" key="2">
    <source>
        <dbReference type="EMBL" id="TWT98079.1"/>
    </source>
</evidence>
<protein>
    <submittedName>
        <fullName evidence="2">Uncharacterized protein</fullName>
    </submittedName>
</protein>
<dbReference type="OrthoDB" id="235584at2"/>
<reference evidence="2 3" key="1">
    <citation type="submission" date="2019-02" db="EMBL/GenBank/DDBJ databases">
        <title>Deep-cultivation of Planctomycetes and their phenomic and genomic characterization uncovers novel biology.</title>
        <authorList>
            <person name="Wiegand S."/>
            <person name="Jogler M."/>
            <person name="Boedeker C."/>
            <person name="Pinto D."/>
            <person name="Vollmers J."/>
            <person name="Rivas-Marin E."/>
            <person name="Kohn T."/>
            <person name="Peeters S.H."/>
            <person name="Heuer A."/>
            <person name="Rast P."/>
            <person name="Oberbeckmann S."/>
            <person name="Bunk B."/>
            <person name="Jeske O."/>
            <person name="Meyerdierks A."/>
            <person name="Storesund J.E."/>
            <person name="Kallscheuer N."/>
            <person name="Luecker S."/>
            <person name="Lage O.M."/>
            <person name="Pohl T."/>
            <person name="Merkel B.J."/>
            <person name="Hornburger P."/>
            <person name="Mueller R.-W."/>
            <person name="Bruemmer F."/>
            <person name="Labrenz M."/>
            <person name="Spormann A.M."/>
            <person name="Op Den Camp H."/>
            <person name="Overmann J."/>
            <person name="Amann R."/>
            <person name="Jetten M.S.M."/>
            <person name="Mascher T."/>
            <person name="Medema M.H."/>
            <person name="Devos D.P."/>
            <person name="Kaster A.-K."/>
            <person name="Ovreas L."/>
            <person name="Rohde M."/>
            <person name="Galperin M.Y."/>
            <person name="Jogler C."/>
        </authorList>
    </citation>
    <scope>NUCLEOTIDE SEQUENCE [LARGE SCALE GENOMIC DNA]</scope>
    <source>
        <strain evidence="2 3">Pla108</strain>
    </source>
</reference>
<keyword evidence="1" id="KW-1133">Transmembrane helix</keyword>
<organism evidence="2 3">
    <name type="scientific">Botrimarina colliarenosi</name>
    <dbReference type="NCBI Taxonomy" id="2528001"/>
    <lineage>
        <taxon>Bacteria</taxon>
        <taxon>Pseudomonadati</taxon>
        <taxon>Planctomycetota</taxon>
        <taxon>Planctomycetia</taxon>
        <taxon>Pirellulales</taxon>
        <taxon>Lacipirellulaceae</taxon>
        <taxon>Botrimarina</taxon>
    </lineage>
</organism>